<evidence type="ECO:0000256" key="1">
    <source>
        <dbReference type="SAM" id="MobiDB-lite"/>
    </source>
</evidence>
<feature type="compositionally biased region" description="Low complexity" evidence="1">
    <location>
        <begin position="1"/>
        <end position="10"/>
    </location>
</feature>
<dbReference type="AlphaFoldDB" id="A0A7S2WDJ2"/>
<evidence type="ECO:0000313" key="2">
    <source>
        <dbReference type="EMBL" id="CAD9680985.1"/>
    </source>
</evidence>
<name>A0A7S2WDJ2_9STRA</name>
<reference evidence="2" key="1">
    <citation type="submission" date="2021-01" db="EMBL/GenBank/DDBJ databases">
        <authorList>
            <person name="Corre E."/>
            <person name="Pelletier E."/>
            <person name="Niang G."/>
            <person name="Scheremetjew M."/>
            <person name="Finn R."/>
            <person name="Kale V."/>
            <person name="Holt S."/>
            <person name="Cochrane G."/>
            <person name="Meng A."/>
            <person name="Brown T."/>
            <person name="Cohen L."/>
        </authorList>
    </citation>
    <scope>NUCLEOTIDE SEQUENCE</scope>
    <source>
        <strain evidence="2">NY070348D</strain>
    </source>
</reference>
<accession>A0A7S2WDJ2</accession>
<gene>
    <name evidence="2" type="ORF">QSP1433_LOCUS7113</name>
</gene>
<proteinExistence type="predicted"/>
<dbReference type="EMBL" id="HBHK01011377">
    <property type="protein sequence ID" value="CAD9680985.1"/>
    <property type="molecule type" value="Transcribed_RNA"/>
</dbReference>
<sequence length="592" mass="66778">MSSKRSMSSGKRSRTSRRLLDKSSKAYCSDDSSDDDFDLGIAALSKRRVVAPKSGGGEPDASEALDEFKRMMKEKKKKDARLKKVETAEIEKDKEIECSAKLILEAGQAAQGDESSDENDEFLYFGLVSGFRKVDQRKESCLQKSVNDDAHWDNLRKLLNHEQNVDAVLSSRLPARISFQHKLACPKDILLWLVDLSQFGACPKPQFDALVNICALLAGCPDYFPVENERLSRSLRTLVGGSVTMPAWKPTLEFFSERLRLAGYSTEHVQWVPEDDSNAKVADSASDYPISGNVESLIQLLDVCLLREHVQFDKDSTKSFTVQLCLLVNDVWFQRFQCGYILEVLLQHIPEPIWASEGFLKDIFNRVCDTLINCKMDMDLQEFKQPEQEKALRIAIALTNIANRSPANTARGTQFRNAVCLAILQCSTITSKIPIFMDPPGENKEKLGDLVSKQVVSVEQWFDIATMLIDRLKHYIVERNREAKKKSAGGEISGVDFRILIVGLKMVHQMLMGLEGETEKGTKRRKETIYTQLTKLFQSLPNYASQTVLLRYTVEYMNQLTQKYKAFAGANTITGNADRSKQTSLSAFLKKD</sequence>
<organism evidence="2">
    <name type="scientific">Mucochytrium quahogii</name>
    <dbReference type="NCBI Taxonomy" id="96639"/>
    <lineage>
        <taxon>Eukaryota</taxon>
        <taxon>Sar</taxon>
        <taxon>Stramenopiles</taxon>
        <taxon>Bigyra</taxon>
        <taxon>Labyrinthulomycetes</taxon>
        <taxon>Thraustochytrida</taxon>
        <taxon>Thraustochytriidae</taxon>
        <taxon>Mucochytrium</taxon>
    </lineage>
</organism>
<protein>
    <submittedName>
        <fullName evidence="2">Uncharacterized protein</fullName>
    </submittedName>
</protein>
<feature type="region of interest" description="Disordered" evidence="1">
    <location>
        <begin position="1"/>
        <end position="36"/>
    </location>
</feature>